<dbReference type="PROSITE" id="PS00579">
    <property type="entry name" value="RIBOSOMAL_L29"/>
    <property type="match status" value="1"/>
</dbReference>
<name>A0A0F6CJW2_MYCGL</name>
<evidence type="ECO:0000256" key="4">
    <source>
        <dbReference type="ARBA" id="ARBA00035204"/>
    </source>
</evidence>
<keyword evidence="2 5" id="KW-0689">Ribosomal protein</keyword>
<evidence type="ECO:0000313" key="7">
    <source>
        <dbReference type="EMBL" id="AHB99384.1"/>
    </source>
</evidence>
<dbReference type="InterPro" id="IPR001854">
    <property type="entry name" value="Ribosomal_uL29"/>
</dbReference>
<dbReference type="InterPro" id="IPR018254">
    <property type="entry name" value="Ribosomal_uL29_CS"/>
</dbReference>
<organism evidence="7 8">
    <name type="scientific">Mycoplasmoides gallisepticum S6</name>
    <dbReference type="NCBI Taxonomy" id="1006581"/>
    <lineage>
        <taxon>Bacteria</taxon>
        <taxon>Bacillati</taxon>
        <taxon>Mycoplasmatota</taxon>
        <taxon>Mycoplasmoidales</taxon>
        <taxon>Mycoplasmoidaceae</taxon>
        <taxon>Mycoplasmoides</taxon>
    </lineage>
</organism>
<dbReference type="HOGENOM" id="CLU_1711203_0_0_14"/>
<dbReference type="InterPro" id="IPR036049">
    <property type="entry name" value="Ribosomal_uL29_sf"/>
</dbReference>
<evidence type="ECO:0000256" key="2">
    <source>
        <dbReference type="ARBA" id="ARBA00022980"/>
    </source>
</evidence>
<dbReference type="InterPro" id="IPR050063">
    <property type="entry name" value="Ribosomal_protein_uL29"/>
</dbReference>
<comment type="similarity">
    <text evidence="1 5">Belongs to the universal ribosomal protein uL29 family.</text>
</comment>
<protein>
    <recommendedName>
        <fullName evidence="4 5">Large ribosomal subunit protein uL29</fullName>
    </recommendedName>
</protein>
<accession>A0A0F6CJW2</accession>
<dbReference type="GO" id="GO:0022625">
    <property type="term" value="C:cytosolic large ribosomal subunit"/>
    <property type="evidence" value="ECO:0007669"/>
    <property type="project" value="TreeGrafter"/>
</dbReference>
<dbReference type="PANTHER" id="PTHR10916">
    <property type="entry name" value="60S RIBOSOMAL PROTEIN L35/50S RIBOSOMAL PROTEIN L29"/>
    <property type="match status" value="1"/>
</dbReference>
<proteinExistence type="inferred from homology"/>
<feature type="region of interest" description="Disordered" evidence="6">
    <location>
        <begin position="100"/>
        <end position="153"/>
    </location>
</feature>
<dbReference type="RefSeq" id="WP_011883704.1">
    <property type="nucleotide sequence ID" value="NC_023030.2"/>
</dbReference>
<evidence type="ECO:0000256" key="5">
    <source>
        <dbReference type="HAMAP-Rule" id="MF_00374"/>
    </source>
</evidence>
<dbReference type="eggNOG" id="COG0255">
    <property type="taxonomic scope" value="Bacteria"/>
</dbReference>
<dbReference type="GO" id="GO:0003735">
    <property type="term" value="F:structural constituent of ribosome"/>
    <property type="evidence" value="ECO:0007669"/>
    <property type="project" value="InterPro"/>
</dbReference>
<sequence length="153" mass="17685">MNKELRAKTNEELIQLVTQLKGRLLEYRFKLAQGELDKTHIIKETRQTLARVLTILTERDVKVNVNAMVSSFVKEQTKQKEIQESVKKIKQLRVAKLKQNKEKRLANAEKVKAAPKPEQKTKKVKKTPKKTETVKPTTNKNKKNVKAKTKKKG</sequence>
<dbReference type="Pfam" id="PF00831">
    <property type="entry name" value="Ribosomal_L29"/>
    <property type="match status" value="1"/>
</dbReference>
<feature type="compositionally biased region" description="Basic residues" evidence="6">
    <location>
        <begin position="140"/>
        <end position="153"/>
    </location>
</feature>
<dbReference type="AlphaFoldDB" id="A0A0F6CJW2"/>
<dbReference type="PANTHER" id="PTHR10916:SF0">
    <property type="entry name" value="LARGE RIBOSOMAL SUBUNIT PROTEIN UL29C"/>
    <property type="match status" value="1"/>
</dbReference>
<dbReference type="NCBIfam" id="TIGR00012">
    <property type="entry name" value="L29"/>
    <property type="match status" value="1"/>
</dbReference>
<dbReference type="EMBL" id="CP006916">
    <property type="protein sequence ID" value="AHB99384.1"/>
    <property type="molecule type" value="Genomic_DNA"/>
</dbReference>
<evidence type="ECO:0000256" key="6">
    <source>
        <dbReference type="SAM" id="MobiDB-lite"/>
    </source>
</evidence>
<dbReference type="KEGG" id="mgz:GCW_00320"/>
<gene>
    <name evidence="5 7" type="primary">rpmC</name>
    <name evidence="7" type="ORF">GCW_00320</name>
</gene>
<dbReference type="HAMAP" id="MF_00374">
    <property type="entry name" value="Ribosomal_uL29"/>
    <property type="match status" value="1"/>
</dbReference>
<dbReference type="Gene3D" id="1.10.287.310">
    <property type="match status" value="1"/>
</dbReference>
<dbReference type="CDD" id="cd00427">
    <property type="entry name" value="Ribosomal_L29_HIP"/>
    <property type="match status" value="1"/>
</dbReference>
<evidence type="ECO:0000256" key="1">
    <source>
        <dbReference type="ARBA" id="ARBA00009254"/>
    </source>
</evidence>
<dbReference type="SUPFAM" id="SSF46561">
    <property type="entry name" value="Ribosomal protein L29 (L29p)"/>
    <property type="match status" value="1"/>
</dbReference>
<evidence type="ECO:0000313" key="8">
    <source>
        <dbReference type="Proteomes" id="UP000018735"/>
    </source>
</evidence>
<evidence type="ECO:0000256" key="3">
    <source>
        <dbReference type="ARBA" id="ARBA00023274"/>
    </source>
</evidence>
<reference evidence="7 8" key="1">
    <citation type="journal article" date="2011" name="PLoS ONE">
        <title>Core proteome of the minimal cell: comparative proteomics of three mollicute species.</title>
        <authorList>
            <person name="Fisunov G.Y."/>
            <person name="Alexeev D.G."/>
            <person name="Bazaleev N.A."/>
            <person name="Ladygina V.G."/>
            <person name="Galyamina M.A."/>
            <person name="Kondratov I.G."/>
            <person name="Zhukova N.A."/>
            <person name="Serebryakova M.V."/>
            <person name="Demina I.A."/>
            <person name="Govorun V.M."/>
        </authorList>
    </citation>
    <scope>NUCLEOTIDE SEQUENCE [LARGE SCALE GENOMIC DNA]</scope>
    <source>
        <strain evidence="7 8">S6</strain>
    </source>
</reference>
<dbReference type="GO" id="GO:0006412">
    <property type="term" value="P:translation"/>
    <property type="evidence" value="ECO:0007669"/>
    <property type="project" value="UniProtKB-UniRule"/>
</dbReference>
<dbReference type="Proteomes" id="UP000018735">
    <property type="component" value="Chromosome"/>
</dbReference>
<feature type="compositionally biased region" description="Basic and acidic residues" evidence="6">
    <location>
        <begin position="100"/>
        <end position="121"/>
    </location>
</feature>
<keyword evidence="3 5" id="KW-0687">Ribonucleoprotein</keyword>